<gene>
    <name evidence="1" type="ORF">KN815_01325</name>
</gene>
<dbReference type="RefSeq" id="WP_216339321.1">
    <property type="nucleotide sequence ID" value="NZ_JAHLEM010000012.1"/>
</dbReference>
<dbReference type="EMBL" id="JAHLEM010000012">
    <property type="protein sequence ID" value="MBU3862798.1"/>
    <property type="molecule type" value="Genomic_DNA"/>
</dbReference>
<name>A0ABS6C7E9_9ACTN</name>
<evidence type="ECO:0000313" key="2">
    <source>
        <dbReference type="Proteomes" id="UP000720508"/>
    </source>
</evidence>
<organism evidence="1 2">
    <name type="scientific">Streptomyces niphimycinicus</name>
    <dbReference type="NCBI Taxonomy" id="2842201"/>
    <lineage>
        <taxon>Bacteria</taxon>
        <taxon>Bacillati</taxon>
        <taxon>Actinomycetota</taxon>
        <taxon>Actinomycetes</taxon>
        <taxon>Kitasatosporales</taxon>
        <taxon>Streptomycetaceae</taxon>
        <taxon>Streptomyces</taxon>
    </lineage>
</organism>
<comment type="caution">
    <text evidence="1">The sequence shown here is derived from an EMBL/GenBank/DDBJ whole genome shotgun (WGS) entry which is preliminary data.</text>
</comment>
<dbReference type="Proteomes" id="UP000720508">
    <property type="component" value="Unassembled WGS sequence"/>
</dbReference>
<sequence>MTSGDWSGDADGLVFRNTGSRAVDVEYTTYTNDGTVPVDGTVCVTMSKASRQCFYNPTTVHTVTWRADNTG</sequence>
<keyword evidence="2" id="KW-1185">Reference proteome</keyword>
<protein>
    <submittedName>
        <fullName evidence="1">Uncharacterized protein</fullName>
    </submittedName>
</protein>
<evidence type="ECO:0000313" key="1">
    <source>
        <dbReference type="EMBL" id="MBU3862798.1"/>
    </source>
</evidence>
<proteinExistence type="predicted"/>
<accession>A0ABS6C7E9</accession>
<reference evidence="1 2" key="1">
    <citation type="submission" date="2021-06" db="EMBL/GenBank/DDBJ databases">
        <authorList>
            <person name="Pan X."/>
        </authorList>
    </citation>
    <scope>NUCLEOTIDE SEQUENCE [LARGE SCALE GENOMIC DNA]</scope>
    <source>
        <strain evidence="1 2">4503</strain>
    </source>
</reference>